<dbReference type="Gene3D" id="1.20.5.170">
    <property type="match status" value="1"/>
</dbReference>
<name>A0AAQ4EAQ3_AMBAM</name>
<dbReference type="EMBL" id="JARKHS020019285">
    <property type="protein sequence ID" value="KAK8771806.1"/>
    <property type="molecule type" value="Genomic_DNA"/>
</dbReference>
<evidence type="ECO:0000256" key="2">
    <source>
        <dbReference type="ARBA" id="ARBA00023054"/>
    </source>
</evidence>
<keyword evidence="2 5" id="KW-0175">Coiled coil</keyword>
<evidence type="ECO:0000256" key="4">
    <source>
        <dbReference type="RuleBase" id="RU000685"/>
    </source>
</evidence>
<keyword evidence="9" id="KW-1185">Reference proteome</keyword>
<feature type="coiled-coil region" evidence="5">
    <location>
        <begin position="237"/>
        <end position="296"/>
    </location>
</feature>
<dbReference type="AlphaFoldDB" id="A0AAQ4EAQ3"/>
<dbReference type="PANTHER" id="PTHR45721:SF11">
    <property type="entry name" value="LAMIN DM0-RELATED"/>
    <property type="match status" value="1"/>
</dbReference>
<dbReference type="GO" id="GO:0030833">
    <property type="term" value="P:regulation of actin filament polymerization"/>
    <property type="evidence" value="ECO:0007669"/>
    <property type="project" value="UniProtKB-ARBA"/>
</dbReference>
<comment type="similarity">
    <text evidence="4">Belongs to the intermediate filament family.</text>
</comment>
<evidence type="ECO:0000256" key="6">
    <source>
        <dbReference type="SAM" id="MobiDB-lite"/>
    </source>
</evidence>
<dbReference type="Proteomes" id="UP001321473">
    <property type="component" value="Unassembled WGS sequence"/>
</dbReference>
<comment type="caution">
    <text evidence="8">The sequence shown here is derived from an EMBL/GenBank/DDBJ whole genome shotgun (WGS) entry which is preliminary data.</text>
</comment>
<evidence type="ECO:0000256" key="5">
    <source>
        <dbReference type="SAM" id="Coils"/>
    </source>
</evidence>
<dbReference type="Gene3D" id="1.20.5.1160">
    <property type="entry name" value="Vasodilator-stimulated phosphoprotein"/>
    <property type="match status" value="1"/>
</dbReference>
<dbReference type="GO" id="GO:0051664">
    <property type="term" value="P:nuclear pore localization"/>
    <property type="evidence" value="ECO:0007669"/>
    <property type="project" value="TreeGrafter"/>
</dbReference>
<sequence>MSTMCHHTTAITSTTFKDSSVGKVNSAAPGFQSDSDGASSRAGHERGSSSTLSQSRRTRIQEKNELANLNDRLAAYIDRVRELESENRRLVQQVEKRHETRASEVSSVKDLYERELADARRTIDFAANEKAQLQLEVDRWQADCEALKANATAGYSASELEEVRIVTQTEITKIDVRLKENYDRKVAETLQELREHYESQMELYRKERHSVYETKMRDLQDQLDRRASACSVSLDELNSCKTRLESANSRIAELESLNQSLSSRVRDLERLLEEERDRHTRALGHKEEEIRRLRGEIKEQLAVYRDLLDIKVALDLEIAAYRKLLEGEETRLNITPSSSPAGSTGMLVAAHRGTKRKRMSHQEESSADSEVSASAKEVTEVPDHCDYGTYEIFHNKATKVSVAFILL</sequence>
<evidence type="ECO:0000259" key="7">
    <source>
        <dbReference type="PROSITE" id="PS51842"/>
    </source>
</evidence>
<feature type="region of interest" description="Disordered" evidence="6">
    <location>
        <begin position="351"/>
        <end position="377"/>
    </location>
</feature>
<dbReference type="GO" id="GO:0006998">
    <property type="term" value="P:nuclear envelope organization"/>
    <property type="evidence" value="ECO:0007669"/>
    <property type="project" value="TreeGrafter"/>
</dbReference>
<gene>
    <name evidence="8" type="ORF">V5799_024950</name>
</gene>
<dbReference type="PANTHER" id="PTHR45721">
    <property type="entry name" value="LAMIN DM0-RELATED"/>
    <property type="match status" value="1"/>
</dbReference>
<dbReference type="InterPro" id="IPR018039">
    <property type="entry name" value="IF_conserved"/>
</dbReference>
<feature type="region of interest" description="Disordered" evidence="6">
    <location>
        <begin position="27"/>
        <end position="57"/>
    </location>
</feature>
<proteinExistence type="inferred from homology"/>
<dbReference type="InterPro" id="IPR039008">
    <property type="entry name" value="IF_rod_dom"/>
</dbReference>
<dbReference type="Gene3D" id="1.20.5.500">
    <property type="entry name" value="Single helix bin"/>
    <property type="match status" value="1"/>
</dbReference>
<dbReference type="GO" id="GO:0007097">
    <property type="term" value="P:nuclear migration"/>
    <property type="evidence" value="ECO:0007669"/>
    <property type="project" value="TreeGrafter"/>
</dbReference>
<dbReference type="Pfam" id="PF00038">
    <property type="entry name" value="Filament"/>
    <property type="match status" value="2"/>
</dbReference>
<evidence type="ECO:0000256" key="1">
    <source>
        <dbReference type="ARBA" id="ARBA00022754"/>
    </source>
</evidence>
<dbReference type="SMART" id="SM01391">
    <property type="entry name" value="Filament"/>
    <property type="match status" value="1"/>
</dbReference>
<dbReference type="GO" id="GO:0090435">
    <property type="term" value="P:protein localization to nuclear envelope"/>
    <property type="evidence" value="ECO:0007669"/>
    <property type="project" value="TreeGrafter"/>
</dbReference>
<keyword evidence="1 4" id="KW-0403">Intermediate filament</keyword>
<dbReference type="SUPFAM" id="SSF64593">
    <property type="entry name" value="Intermediate filament protein, coiled coil region"/>
    <property type="match status" value="2"/>
</dbReference>
<dbReference type="PROSITE" id="PS00226">
    <property type="entry name" value="IF_ROD_1"/>
    <property type="match status" value="1"/>
</dbReference>
<feature type="domain" description="IF rod" evidence="7">
    <location>
        <begin position="62"/>
        <end position="332"/>
    </location>
</feature>
<comment type="subcellular location">
    <subcellularLocation>
        <location evidence="3">Nucleus lamina</location>
    </subcellularLocation>
</comment>
<dbReference type="PROSITE" id="PS51842">
    <property type="entry name" value="IF_ROD_2"/>
    <property type="match status" value="1"/>
</dbReference>
<dbReference type="FunFam" id="1.20.5.170:FF:000058">
    <property type="entry name" value="Intermediate filament protein B"/>
    <property type="match status" value="1"/>
</dbReference>
<evidence type="ECO:0000256" key="3">
    <source>
        <dbReference type="ARBA" id="ARBA00024186"/>
    </source>
</evidence>
<accession>A0AAQ4EAQ3</accession>
<dbReference type="GO" id="GO:0007112">
    <property type="term" value="P:male meiosis cytokinesis"/>
    <property type="evidence" value="ECO:0007669"/>
    <property type="project" value="UniProtKB-ARBA"/>
</dbReference>
<dbReference type="GO" id="GO:0005200">
    <property type="term" value="F:structural constituent of cytoskeleton"/>
    <property type="evidence" value="ECO:0007669"/>
    <property type="project" value="TreeGrafter"/>
</dbReference>
<dbReference type="GO" id="GO:0005638">
    <property type="term" value="C:lamin filament"/>
    <property type="evidence" value="ECO:0007669"/>
    <property type="project" value="UniProtKB-ARBA"/>
</dbReference>
<dbReference type="GO" id="GO:0031507">
    <property type="term" value="P:heterochromatin formation"/>
    <property type="evidence" value="ECO:0007669"/>
    <property type="project" value="UniProtKB-ARBA"/>
</dbReference>
<organism evidence="8 9">
    <name type="scientific">Amblyomma americanum</name>
    <name type="common">Lone star tick</name>
    <dbReference type="NCBI Taxonomy" id="6943"/>
    <lineage>
        <taxon>Eukaryota</taxon>
        <taxon>Metazoa</taxon>
        <taxon>Ecdysozoa</taxon>
        <taxon>Arthropoda</taxon>
        <taxon>Chelicerata</taxon>
        <taxon>Arachnida</taxon>
        <taxon>Acari</taxon>
        <taxon>Parasitiformes</taxon>
        <taxon>Ixodida</taxon>
        <taxon>Ixodoidea</taxon>
        <taxon>Ixodidae</taxon>
        <taxon>Amblyomminae</taxon>
        <taxon>Amblyomma</taxon>
    </lineage>
</organism>
<evidence type="ECO:0000313" key="8">
    <source>
        <dbReference type="EMBL" id="KAK8771806.1"/>
    </source>
</evidence>
<evidence type="ECO:0000313" key="9">
    <source>
        <dbReference type="Proteomes" id="UP001321473"/>
    </source>
</evidence>
<reference evidence="8 9" key="1">
    <citation type="journal article" date="2023" name="Arcadia Sci">
        <title>De novo assembly of a long-read Amblyomma americanum tick genome.</title>
        <authorList>
            <person name="Chou S."/>
            <person name="Poskanzer K.E."/>
            <person name="Rollins M."/>
            <person name="Thuy-Boun P.S."/>
        </authorList>
    </citation>
    <scope>NUCLEOTIDE SEQUENCE [LARGE SCALE GENOMIC DNA]</scope>
    <source>
        <strain evidence="8">F_SG_1</strain>
        <tissue evidence="8">Salivary glands</tissue>
    </source>
</reference>
<protein>
    <recommendedName>
        <fullName evidence="7">IF rod domain-containing protein</fullName>
    </recommendedName>
</protein>